<dbReference type="InterPro" id="IPR006094">
    <property type="entry name" value="Oxid_FAD_bind_N"/>
</dbReference>
<evidence type="ECO:0000259" key="4">
    <source>
        <dbReference type="PROSITE" id="PS51387"/>
    </source>
</evidence>
<name>A0ABR0ETF7_ZASCE</name>
<dbReference type="PROSITE" id="PS51387">
    <property type="entry name" value="FAD_PCMH"/>
    <property type="match status" value="1"/>
</dbReference>
<keyword evidence="2" id="KW-0560">Oxidoreductase</keyword>
<feature type="chain" id="PRO_5047481793" description="FAD-binding PCMH-type domain-containing protein" evidence="3">
    <location>
        <begin position="22"/>
        <end position="598"/>
    </location>
</feature>
<evidence type="ECO:0000256" key="3">
    <source>
        <dbReference type="SAM" id="SignalP"/>
    </source>
</evidence>
<keyword evidence="6" id="KW-1185">Reference proteome</keyword>
<dbReference type="InterPro" id="IPR016169">
    <property type="entry name" value="FAD-bd_PCMH_sub2"/>
</dbReference>
<dbReference type="SUPFAM" id="SSF56176">
    <property type="entry name" value="FAD-binding/transporter-associated domain-like"/>
    <property type="match status" value="1"/>
</dbReference>
<dbReference type="InterPro" id="IPR036318">
    <property type="entry name" value="FAD-bd_PCMH-like_sf"/>
</dbReference>
<organism evidence="5 6">
    <name type="scientific">Zasmidium cellare</name>
    <name type="common">Wine cellar mold</name>
    <name type="synonym">Racodium cellare</name>
    <dbReference type="NCBI Taxonomy" id="395010"/>
    <lineage>
        <taxon>Eukaryota</taxon>
        <taxon>Fungi</taxon>
        <taxon>Dikarya</taxon>
        <taxon>Ascomycota</taxon>
        <taxon>Pezizomycotina</taxon>
        <taxon>Dothideomycetes</taxon>
        <taxon>Dothideomycetidae</taxon>
        <taxon>Mycosphaerellales</taxon>
        <taxon>Mycosphaerellaceae</taxon>
        <taxon>Zasmidium</taxon>
    </lineage>
</organism>
<evidence type="ECO:0000313" key="6">
    <source>
        <dbReference type="Proteomes" id="UP001305779"/>
    </source>
</evidence>
<dbReference type="PANTHER" id="PTHR13878:SF91">
    <property type="entry name" value="FAD BINDING DOMAIN PROTEIN (AFU_ORTHOLOGUE AFUA_6G12070)-RELATED"/>
    <property type="match status" value="1"/>
</dbReference>
<protein>
    <recommendedName>
        <fullName evidence="4">FAD-binding PCMH-type domain-containing protein</fullName>
    </recommendedName>
</protein>
<dbReference type="Gene3D" id="3.30.465.10">
    <property type="match status" value="1"/>
</dbReference>
<feature type="signal peptide" evidence="3">
    <location>
        <begin position="1"/>
        <end position="21"/>
    </location>
</feature>
<reference evidence="5 6" key="1">
    <citation type="journal article" date="2023" name="G3 (Bethesda)">
        <title>A chromosome-level genome assembly of Zasmidium syzygii isolated from banana leaves.</title>
        <authorList>
            <person name="van Westerhoven A.C."/>
            <person name="Mehrabi R."/>
            <person name="Talebi R."/>
            <person name="Steentjes M.B.F."/>
            <person name="Corcolon B."/>
            <person name="Chong P.A."/>
            <person name="Kema G.H.J."/>
            <person name="Seidl M.F."/>
        </authorList>
    </citation>
    <scope>NUCLEOTIDE SEQUENCE [LARGE SCALE GENOMIC DNA]</scope>
    <source>
        <strain evidence="5 6">P124</strain>
    </source>
</reference>
<dbReference type="Pfam" id="PF08031">
    <property type="entry name" value="BBE"/>
    <property type="match status" value="1"/>
</dbReference>
<dbReference type="PANTHER" id="PTHR13878">
    <property type="entry name" value="GULONOLACTONE OXIDASE"/>
    <property type="match status" value="1"/>
</dbReference>
<accession>A0ABR0ETF7</accession>
<dbReference type="InterPro" id="IPR016166">
    <property type="entry name" value="FAD-bd_PCMH"/>
</dbReference>
<sequence>MSSTSLLFLLGLASRVLPATAWEARSANPISSITQAQWTSLNASVDGRLHAGYPYAKPCYSLYNGKPSPPEPGQCSAVESGYDEEGPIASNFGAYMNENWAGCQAKAQSCLLDFLRPDDPSYFSTPHNCYQGSVPNYYIDVRQVSDVQAALKFADSTGVPLVIKNAGHDYKGRSSAPNSLALWMHNVQPPLTRDRDFNPEGCSSSVGDSVTMGTGQGFGGLYDFAETNNITLLGGSSSTVAAAGGWVAGGGHGALSPLYGLAVDNALQLKAVLPNGTYVTANRCQNKDIFYALRGGGGSTFGVTMEMTMKAHPQVTVQVALVRFTSAGLGPVNDLISICTQNGARWNSERWGGYIFPGAVGKQTTFFFVNPVQTHEQAVESMKPITDFATSLGNITEFNLVITQPSFLKVFKTFILPGAEAVGLSETIATRLIPLSLMETPTGPKTLATAITKASEILANGVQNNNIESLLQILAVAPGNFQPDGTSSVTPAWYKSGWHIIAGQGFPNNANYSTIQKAFQTVHESAQVLRDITPGSGAYQNEADVFEPEPEQSFWGWENYLRLRILKREVDPKNLLTCWGCIGWDRSDPRYGCYPSLV</sequence>
<keyword evidence="3" id="KW-0732">Signal</keyword>
<comment type="caution">
    <text evidence="5">The sequence shown here is derived from an EMBL/GenBank/DDBJ whole genome shotgun (WGS) entry which is preliminary data.</text>
</comment>
<evidence type="ECO:0000256" key="1">
    <source>
        <dbReference type="ARBA" id="ARBA00005466"/>
    </source>
</evidence>
<evidence type="ECO:0000313" key="5">
    <source>
        <dbReference type="EMBL" id="KAK4504904.1"/>
    </source>
</evidence>
<comment type="similarity">
    <text evidence="1">Belongs to the oxygen-dependent FAD-linked oxidoreductase family.</text>
</comment>
<gene>
    <name evidence="5" type="ORF">PRZ48_002867</name>
</gene>
<feature type="domain" description="FAD-binding PCMH-type" evidence="4">
    <location>
        <begin position="130"/>
        <end position="314"/>
    </location>
</feature>
<dbReference type="Pfam" id="PF01565">
    <property type="entry name" value="FAD_binding_4"/>
    <property type="match status" value="1"/>
</dbReference>
<dbReference type="InterPro" id="IPR012951">
    <property type="entry name" value="BBE"/>
</dbReference>
<dbReference type="Proteomes" id="UP001305779">
    <property type="component" value="Unassembled WGS sequence"/>
</dbReference>
<dbReference type="EMBL" id="JAXOVC010000002">
    <property type="protein sequence ID" value="KAK4504904.1"/>
    <property type="molecule type" value="Genomic_DNA"/>
</dbReference>
<proteinExistence type="inferred from homology"/>
<evidence type="ECO:0000256" key="2">
    <source>
        <dbReference type="ARBA" id="ARBA00023002"/>
    </source>
</evidence>
<dbReference type="InterPro" id="IPR050432">
    <property type="entry name" value="FAD-linked_Oxidoreductases_BP"/>
</dbReference>